<comment type="caution">
    <text evidence="3">The sequence shown here is derived from an EMBL/GenBank/DDBJ whole genome shotgun (WGS) entry which is preliminary data.</text>
</comment>
<dbReference type="Pfam" id="PF06276">
    <property type="entry name" value="FhuF"/>
    <property type="match status" value="1"/>
</dbReference>
<dbReference type="Proteomes" id="UP001589838">
    <property type="component" value="Unassembled WGS sequence"/>
</dbReference>
<protein>
    <submittedName>
        <fullName evidence="3">Siderophore-iron reductase FhuF</fullName>
    </submittedName>
</protein>
<dbReference type="InterPro" id="IPR024726">
    <property type="entry name" value="FhuF_C"/>
</dbReference>
<evidence type="ECO:0000313" key="4">
    <source>
        <dbReference type="Proteomes" id="UP001589838"/>
    </source>
</evidence>
<dbReference type="InterPro" id="IPR008090">
    <property type="entry name" value="Fe_iron_reduct"/>
</dbReference>
<dbReference type="NCBIfam" id="TIGR03951">
    <property type="entry name" value="Fe_III_red_FhuF"/>
    <property type="match status" value="1"/>
</dbReference>
<sequence length="253" mass="29833">MECLPLKLDEQQSLREFRVCFQKGEGDSLTIPIRELTNNVLLKNYMDRVQQKLNAPNLMVAASMFAKRYSYLIVVPALYSFSALNKRVNVSIDHVSLEPSGSKEYWLPELYLMDQTVVSPSTIKEREELREQVITELFADHLNVIWEELSKIGKIPKQTLWENTAIYLFWLYETLLDKDFPELTRKRIKDDFHYLLYNADSSLFGNYNRNPITKFFHDKQMMDGSMVRKRRTCCFSYESETRKMCKTCPKNSC</sequence>
<dbReference type="Pfam" id="PF11575">
    <property type="entry name" value="FhuF_C"/>
    <property type="match status" value="1"/>
</dbReference>
<accession>A0ABV6KAN7</accession>
<dbReference type="EMBL" id="JBHLUX010000020">
    <property type="protein sequence ID" value="MFC0470376.1"/>
    <property type="molecule type" value="Genomic_DNA"/>
</dbReference>
<proteinExistence type="predicted"/>
<feature type="domain" description="Aerobactin siderophore biosynthesis IucA/IucC-like C-terminal" evidence="1">
    <location>
        <begin position="63"/>
        <end position="212"/>
    </location>
</feature>
<organism evidence="3 4">
    <name type="scientific">Halalkalibacter kiskunsagensis</name>
    <dbReference type="NCBI Taxonomy" id="1548599"/>
    <lineage>
        <taxon>Bacteria</taxon>
        <taxon>Bacillati</taxon>
        <taxon>Bacillota</taxon>
        <taxon>Bacilli</taxon>
        <taxon>Bacillales</taxon>
        <taxon>Bacillaceae</taxon>
        <taxon>Halalkalibacter</taxon>
    </lineage>
</organism>
<evidence type="ECO:0000313" key="3">
    <source>
        <dbReference type="EMBL" id="MFC0470376.1"/>
    </source>
</evidence>
<reference evidence="3 4" key="1">
    <citation type="submission" date="2024-09" db="EMBL/GenBank/DDBJ databases">
        <authorList>
            <person name="Sun Q."/>
            <person name="Mori K."/>
        </authorList>
    </citation>
    <scope>NUCLEOTIDE SEQUENCE [LARGE SCALE GENOMIC DNA]</scope>
    <source>
        <strain evidence="3 4">NCAIM B.02610</strain>
    </source>
</reference>
<feature type="domain" description="Ferric siderophore reductase C-terminal" evidence="2">
    <location>
        <begin position="230"/>
        <end position="250"/>
    </location>
</feature>
<dbReference type="RefSeq" id="WP_335960283.1">
    <property type="nucleotide sequence ID" value="NZ_JAXBLX010000009.1"/>
</dbReference>
<gene>
    <name evidence="3" type="primary">fhuF</name>
    <name evidence="3" type="ORF">ACFFHM_07530</name>
</gene>
<keyword evidence="4" id="KW-1185">Reference proteome</keyword>
<evidence type="ECO:0000259" key="2">
    <source>
        <dbReference type="Pfam" id="PF11575"/>
    </source>
</evidence>
<name>A0ABV6KAN7_9BACI</name>
<evidence type="ECO:0000259" key="1">
    <source>
        <dbReference type="Pfam" id="PF06276"/>
    </source>
</evidence>
<dbReference type="InterPro" id="IPR022770">
    <property type="entry name" value="IucA/IucC-like_C"/>
</dbReference>